<gene>
    <name evidence="2" type="primary">LOC108706104</name>
</gene>
<name>A0A8J1LVA3_XENLA</name>
<evidence type="ECO:0000313" key="1">
    <source>
        <dbReference type="Proteomes" id="UP000186698"/>
    </source>
</evidence>
<dbReference type="AlphaFoldDB" id="A0A8J1LVA3"/>
<protein>
    <submittedName>
        <fullName evidence="2">Uncharacterized protein LOC108706104</fullName>
    </submittedName>
</protein>
<keyword evidence="1" id="KW-1185">Reference proteome</keyword>
<evidence type="ECO:0000313" key="2">
    <source>
        <dbReference type="RefSeq" id="XP_041433458.1"/>
    </source>
</evidence>
<reference evidence="2" key="1">
    <citation type="submission" date="2025-08" db="UniProtKB">
        <authorList>
            <consortium name="RefSeq"/>
        </authorList>
    </citation>
    <scope>IDENTIFICATION</scope>
    <source>
        <strain evidence="2">J_2021</strain>
        <tissue evidence="2">Erythrocytes</tissue>
    </source>
</reference>
<sequence>MAPKKLILLSEKEPEAQRTNMGKVIRHVLATSQCETDQVDITIKQQIIELGQLSGKITTDFLSVIHRLDLWLLRAQETGAYSSLCRSKSPQLLSRPQRPVQRISTGI</sequence>
<dbReference type="KEGG" id="xla:108706104"/>
<dbReference type="GeneID" id="108706104"/>
<dbReference type="RefSeq" id="XP_041433458.1">
    <property type="nucleotide sequence ID" value="XM_041577524.1"/>
</dbReference>
<proteinExistence type="predicted"/>
<accession>A0A8J1LVA3</accession>
<organism evidence="1 2">
    <name type="scientific">Xenopus laevis</name>
    <name type="common">African clawed frog</name>
    <dbReference type="NCBI Taxonomy" id="8355"/>
    <lineage>
        <taxon>Eukaryota</taxon>
        <taxon>Metazoa</taxon>
        <taxon>Chordata</taxon>
        <taxon>Craniata</taxon>
        <taxon>Vertebrata</taxon>
        <taxon>Euteleostomi</taxon>
        <taxon>Amphibia</taxon>
        <taxon>Batrachia</taxon>
        <taxon>Anura</taxon>
        <taxon>Pipoidea</taxon>
        <taxon>Pipidae</taxon>
        <taxon>Xenopodinae</taxon>
        <taxon>Xenopus</taxon>
        <taxon>Xenopus</taxon>
    </lineage>
</organism>
<dbReference type="Proteomes" id="UP000186698">
    <property type="component" value="Chromosome 1S"/>
</dbReference>